<feature type="compositionally biased region" description="Polar residues" evidence="1">
    <location>
        <begin position="391"/>
        <end position="407"/>
    </location>
</feature>
<proteinExistence type="predicted"/>
<reference evidence="2 3" key="1">
    <citation type="submission" date="2019-08" db="EMBL/GenBank/DDBJ databases">
        <title>Whole genome of Aphis craccivora.</title>
        <authorList>
            <person name="Voronova N.V."/>
            <person name="Shulinski R.S."/>
            <person name="Bandarenka Y.V."/>
            <person name="Zhorov D.G."/>
            <person name="Warner D."/>
        </authorList>
    </citation>
    <scope>NUCLEOTIDE SEQUENCE [LARGE SCALE GENOMIC DNA]</scope>
    <source>
        <strain evidence="2">180601</strain>
        <tissue evidence="2">Whole Body</tissue>
    </source>
</reference>
<organism evidence="2 3">
    <name type="scientific">Aphis craccivora</name>
    <name type="common">Cowpea aphid</name>
    <dbReference type="NCBI Taxonomy" id="307492"/>
    <lineage>
        <taxon>Eukaryota</taxon>
        <taxon>Metazoa</taxon>
        <taxon>Ecdysozoa</taxon>
        <taxon>Arthropoda</taxon>
        <taxon>Hexapoda</taxon>
        <taxon>Insecta</taxon>
        <taxon>Pterygota</taxon>
        <taxon>Neoptera</taxon>
        <taxon>Paraneoptera</taxon>
        <taxon>Hemiptera</taxon>
        <taxon>Sternorrhyncha</taxon>
        <taxon>Aphidomorpha</taxon>
        <taxon>Aphidoidea</taxon>
        <taxon>Aphididae</taxon>
        <taxon>Aphidini</taxon>
        <taxon>Aphis</taxon>
        <taxon>Aphis</taxon>
    </lineage>
</organism>
<evidence type="ECO:0000313" key="2">
    <source>
        <dbReference type="EMBL" id="KAF0745788.1"/>
    </source>
</evidence>
<keyword evidence="3" id="KW-1185">Reference proteome</keyword>
<dbReference type="Gene3D" id="2.40.70.10">
    <property type="entry name" value="Acid Proteases"/>
    <property type="match status" value="1"/>
</dbReference>
<feature type="region of interest" description="Disordered" evidence="1">
    <location>
        <begin position="348"/>
        <end position="375"/>
    </location>
</feature>
<dbReference type="Proteomes" id="UP000478052">
    <property type="component" value="Unassembled WGS sequence"/>
</dbReference>
<dbReference type="AlphaFoldDB" id="A0A6G0XZ32"/>
<feature type="compositionally biased region" description="Polar residues" evidence="1">
    <location>
        <begin position="89"/>
        <end position="104"/>
    </location>
</feature>
<protein>
    <submittedName>
        <fullName evidence="2">Transposon Ty3-I Gag-Pol polyprotein</fullName>
    </submittedName>
</protein>
<feature type="region of interest" description="Disordered" evidence="1">
    <location>
        <begin position="81"/>
        <end position="111"/>
    </location>
</feature>
<comment type="caution">
    <text evidence="2">The sequence shown here is derived from an EMBL/GenBank/DDBJ whole genome shotgun (WGS) entry which is preliminary data.</text>
</comment>
<accession>A0A6G0XZ32</accession>
<evidence type="ECO:0000256" key="1">
    <source>
        <dbReference type="SAM" id="MobiDB-lite"/>
    </source>
</evidence>
<sequence>MDNFITTFIMTTNINTAVSTRQMTHVWLIGQMSQHLSETKLPSRKEQKNLDKLFDIAHADALNTIRILEDKEFLLLQRKEGRPDDSDLSDSNISTVNDSSINKSPQKKRGRKKILNGNLAVSLGSHFIIFSHDPQTLQLPVSTTHPYNSVGTPPRTNNRQTGVPDYSVVESEDGYIDDEVRNICFNNDQCDRLSVAANDYGSNNSSRVNSRLSNRNAPPLNKHFFDTTQQLVDLSHQVSNAGAHVRREVELFSIENHLESIEIALVDIKNSVRSLNARQDAIENWLKSHGCCGAIERTRHSPNRDSSNLAELNSRIAEIERDLRETALVPRRLSAAQPRPPVTFADSHVRTYLSPPPPTCDRTYTRTINTTNNEPNFNANIGVEIRDRRNYGNTDHASSTRVGTASHYSDRRSTQFYDMPNSDSVNTVFPNNQTHYPERCTEQPETFASTRNPAFSFNFKSTPPQFTGKKYEDPKNFIQNCESVFRNSGVPPSEWVRLIPDHLTWDEFVIEFADRWDSPIIRSQLTAELMSVRQRPEQSLTDFCIYKYNLARQIELQLPETDIVVICKIRTVEIYEFGSSDEMSINQNTTTVPSGHCMGDTPTPAVELEFSSSYVTALLDSQPVKSYVKPWVVEKYDTYCSRTTAVVRLADGRTTNTSGEASFETKISNLEFIFRAAVLNDLLSDVLLGHDFLVQNQVSLDYTTYTIYMGSRQRVSVCWKKGTPPPTQFPDFSEVLFMGEPEQD</sequence>
<feature type="compositionally biased region" description="Low complexity" evidence="1">
    <location>
        <begin position="360"/>
        <end position="375"/>
    </location>
</feature>
<name>A0A6G0XZ32_APHCR</name>
<dbReference type="EMBL" id="VUJU01007442">
    <property type="protein sequence ID" value="KAF0745788.1"/>
    <property type="molecule type" value="Genomic_DNA"/>
</dbReference>
<evidence type="ECO:0000313" key="3">
    <source>
        <dbReference type="Proteomes" id="UP000478052"/>
    </source>
</evidence>
<dbReference type="InterPro" id="IPR021109">
    <property type="entry name" value="Peptidase_aspartic_dom_sf"/>
</dbReference>
<gene>
    <name evidence="2" type="ORF">FWK35_00020073</name>
</gene>
<feature type="region of interest" description="Disordered" evidence="1">
    <location>
        <begin position="391"/>
        <end position="410"/>
    </location>
</feature>